<comment type="caution">
    <text evidence="1">The sequence shown here is derived from an EMBL/GenBank/DDBJ whole genome shotgun (WGS) entry which is preliminary data.</text>
</comment>
<dbReference type="EMBL" id="VSSQ01110124">
    <property type="protein sequence ID" value="MPN48112.1"/>
    <property type="molecule type" value="Genomic_DNA"/>
</dbReference>
<sequence>MNVVEKKMKLTSKKDFLKCFDRATPGSRWNGNYYTDLGTGVTSKNLMLIYQDTYIFGKGFMGVADVKVPEKYRKIR</sequence>
<proteinExistence type="predicted"/>
<dbReference type="AlphaFoldDB" id="A0A645IBA8"/>
<organism evidence="1">
    <name type="scientific">bioreactor metagenome</name>
    <dbReference type="NCBI Taxonomy" id="1076179"/>
    <lineage>
        <taxon>unclassified sequences</taxon>
        <taxon>metagenomes</taxon>
        <taxon>ecological metagenomes</taxon>
    </lineage>
</organism>
<name>A0A645IBA8_9ZZZZ</name>
<evidence type="ECO:0000313" key="1">
    <source>
        <dbReference type="EMBL" id="MPN48112.1"/>
    </source>
</evidence>
<gene>
    <name evidence="1" type="ORF">SDC9_195716</name>
</gene>
<reference evidence="1" key="1">
    <citation type="submission" date="2019-08" db="EMBL/GenBank/DDBJ databases">
        <authorList>
            <person name="Kucharzyk K."/>
            <person name="Murdoch R.W."/>
            <person name="Higgins S."/>
            <person name="Loffler F."/>
        </authorList>
    </citation>
    <scope>NUCLEOTIDE SEQUENCE</scope>
</reference>
<accession>A0A645IBA8</accession>
<protein>
    <submittedName>
        <fullName evidence="1">Uncharacterized protein</fullName>
    </submittedName>
</protein>